<keyword evidence="2" id="KW-0238">DNA-binding</keyword>
<dbReference type="RefSeq" id="WP_379191334.1">
    <property type="nucleotide sequence ID" value="NZ_JBHSOW010000103.1"/>
</dbReference>
<evidence type="ECO:0000313" key="6">
    <source>
        <dbReference type="Proteomes" id="UP001596047"/>
    </source>
</evidence>
<dbReference type="InterPro" id="IPR036388">
    <property type="entry name" value="WH-like_DNA-bd_sf"/>
</dbReference>
<evidence type="ECO:0000256" key="3">
    <source>
        <dbReference type="ARBA" id="ARBA00023163"/>
    </source>
</evidence>
<organism evidence="5 6">
    <name type="scientific">Paenibacillus solisilvae</name>
    <dbReference type="NCBI Taxonomy" id="2486751"/>
    <lineage>
        <taxon>Bacteria</taxon>
        <taxon>Bacillati</taxon>
        <taxon>Bacillota</taxon>
        <taxon>Bacilli</taxon>
        <taxon>Bacillales</taxon>
        <taxon>Paenibacillaceae</taxon>
        <taxon>Paenibacillus</taxon>
    </lineage>
</organism>
<comment type="caution">
    <text evidence="5">The sequence shown here is derived from an EMBL/GenBank/DDBJ whole genome shotgun (WGS) entry which is preliminary data.</text>
</comment>
<dbReference type="InterPro" id="IPR036390">
    <property type="entry name" value="WH_DNA-bd_sf"/>
</dbReference>
<dbReference type="Proteomes" id="UP001596047">
    <property type="component" value="Unassembled WGS sequence"/>
</dbReference>
<evidence type="ECO:0000256" key="2">
    <source>
        <dbReference type="ARBA" id="ARBA00023125"/>
    </source>
</evidence>
<dbReference type="SMART" id="SM00418">
    <property type="entry name" value="HTH_ARSR"/>
    <property type="match status" value="1"/>
</dbReference>
<sequence length="303" mass="35217">MDYSLDVRFKPLYEVIGSLHAYVCRKSHKKLDLSPSWAKEVRQRLTPALAELLDHIQIDGDWKLTYLLVHLCPGEDAAEFAAWLKEMSAGDLYEIMSPYSNQFPVHMGEFRDRTIELFEQWNEQYFRHIDPAIVSQLNEEAQRRKQALASVPVPELIDDTTNGLLFTPMNGLEQVILMPQYHFQPVNVISYFGKATICHYAARMHLGDEDFLSPHEYRMIRSLGEKSRLKILRYLRRGPRSFIEIVRHLELSKGITHDHISKLRSAGLLHAHFEGETLTVYSLRIGALEQVHNRIMSYIEQDI</sequence>
<evidence type="ECO:0000259" key="4">
    <source>
        <dbReference type="SMART" id="SM00418"/>
    </source>
</evidence>
<dbReference type="PANTHER" id="PTHR33154:SF33">
    <property type="entry name" value="TRANSCRIPTIONAL REPRESSOR SDPR"/>
    <property type="match status" value="1"/>
</dbReference>
<dbReference type="SUPFAM" id="SSF46785">
    <property type="entry name" value="Winged helix' DNA-binding domain"/>
    <property type="match status" value="1"/>
</dbReference>
<dbReference type="EMBL" id="JBHSOW010000103">
    <property type="protein sequence ID" value="MFC5652685.1"/>
    <property type="molecule type" value="Genomic_DNA"/>
</dbReference>
<dbReference type="Gene3D" id="1.10.10.10">
    <property type="entry name" value="Winged helix-like DNA-binding domain superfamily/Winged helix DNA-binding domain"/>
    <property type="match status" value="1"/>
</dbReference>
<name>A0ABW0W4A2_9BACL</name>
<reference evidence="6" key="1">
    <citation type="journal article" date="2019" name="Int. J. Syst. Evol. Microbiol.">
        <title>The Global Catalogue of Microorganisms (GCM) 10K type strain sequencing project: providing services to taxonomists for standard genome sequencing and annotation.</title>
        <authorList>
            <consortium name="The Broad Institute Genomics Platform"/>
            <consortium name="The Broad Institute Genome Sequencing Center for Infectious Disease"/>
            <person name="Wu L."/>
            <person name="Ma J."/>
        </authorList>
    </citation>
    <scope>NUCLEOTIDE SEQUENCE [LARGE SCALE GENOMIC DNA]</scope>
    <source>
        <strain evidence="6">CGMCC 1.3240</strain>
    </source>
</reference>
<gene>
    <name evidence="5" type="ORF">ACFPYJ_26915</name>
</gene>
<dbReference type="PANTHER" id="PTHR33154">
    <property type="entry name" value="TRANSCRIPTIONAL REGULATOR, ARSR FAMILY"/>
    <property type="match status" value="1"/>
</dbReference>
<keyword evidence="3" id="KW-0804">Transcription</keyword>
<protein>
    <submittedName>
        <fullName evidence="5">ArsR/SmtB family transcription factor</fullName>
    </submittedName>
</protein>
<dbReference type="InterPro" id="IPR051081">
    <property type="entry name" value="HTH_MetalResp_TranReg"/>
</dbReference>
<dbReference type="Pfam" id="PF01022">
    <property type="entry name" value="HTH_5"/>
    <property type="match status" value="1"/>
</dbReference>
<evidence type="ECO:0000313" key="5">
    <source>
        <dbReference type="EMBL" id="MFC5652685.1"/>
    </source>
</evidence>
<accession>A0ABW0W4A2</accession>
<dbReference type="InterPro" id="IPR001845">
    <property type="entry name" value="HTH_ArsR_DNA-bd_dom"/>
</dbReference>
<dbReference type="InterPro" id="IPR011991">
    <property type="entry name" value="ArsR-like_HTH"/>
</dbReference>
<feature type="domain" description="HTH arsR-type" evidence="4">
    <location>
        <begin position="218"/>
        <end position="293"/>
    </location>
</feature>
<keyword evidence="6" id="KW-1185">Reference proteome</keyword>
<proteinExistence type="predicted"/>
<keyword evidence="1" id="KW-0805">Transcription regulation</keyword>
<dbReference type="CDD" id="cd00090">
    <property type="entry name" value="HTH_ARSR"/>
    <property type="match status" value="1"/>
</dbReference>
<evidence type="ECO:0000256" key="1">
    <source>
        <dbReference type="ARBA" id="ARBA00023015"/>
    </source>
</evidence>